<reference evidence="3" key="1">
    <citation type="journal article" date="2013" name="Science">
        <title>The Amborella genome and the evolution of flowering plants.</title>
        <authorList>
            <consortium name="Amborella Genome Project"/>
        </authorList>
    </citation>
    <scope>NUCLEOTIDE SEQUENCE [LARGE SCALE GENOMIC DNA]</scope>
</reference>
<organism evidence="2 3">
    <name type="scientific">Amborella trichopoda</name>
    <dbReference type="NCBI Taxonomy" id="13333"/>
    <lineage>
        <taxon>Eukaryota</taxon>
        <taxon>Viridiplantae</taxon>
        <taxon>Streptophyta</taxon>
        <taxon>Embryophyta</taxon>
        <taxon>Tracheophyta</taxon>
        <taxon>Spermatophyta</taxon>
        <taxon>Magnoliopsida</taxon>
        <taxon>Amborellales</taxon>
        <taxon>Amborellaceae</taxon>
        <taxon>Amborella</taxon>
    </lineage>
</organism>
<dbReference type="Proteomes" id="UP000017836">
    <property type="component" value="Unassembled WGS sequence"/>
</dbReference>
<accession>W1P6B9</accession>
<evidence type="ECO:0000313" key="3">
    <source>
        <dbReference type="Proteomes" id="UP000017836"/>
    </source>
</evidence>
<feature type="region of interest" description="Disordered" evidence="1">
    <location>
        <begin position="1"/>
        <end position="36"/>
    </location>
</feature>
<proteinExistence type="predicted"/>
<feature type="compositionally biased region" description="Basic and acidic residues" evidence="1">
    <location>
        <begin position="15"/>
        <end position="24"/>
    </location>
</feature>
<gene>
    <name evidence="2" type="ORF">AMTR_s00083p00105420</name>
</gene>
<evidence type="ECO:0000256" key="1">
    <source>
        <dbReference type="SAM" id="MobiDB-lite"/>
    </source>
</evidence>
<keyword evidence="3" id="KW-1185">Reference proteome</keyword>
<evidence type="ECO:0000313" key="2">
    <source>
        <dbReference type="EMBL" id="ERN02525.1"/>
    </source>
</evidence>
<dbReference type="AlphaFoldDB" id="W1P6B9"/>
<dbReference type="Gramene" id="ERN02525">
    <property type="protein sequence ID" value="ERN02525"/>
    <property type="gene ID" value="AMTR_s00083p00105420"/>
</dbReference>
<dbReference type="HOGENOM" id="CLU_2561354_0_0_1"/>
<dbReference type="EMBL" id="KI394526">
    <property type="protein sequence ID" value="ERN02525.1"/>
    <property type="molecule type" value="Genomic_DNA"/>
</dbReference>
<protein>
    <submittedName>
        <fullName evidence="2">Uncharacterized protein</fullName>
    </submittedName>
</protein>
<name>W1P6B9_AMBTC</name>
<sequence>MVVDKTEALGAKSEANSKHKEKTNAKSSRSSARMVAKKEYKGGGGIIILNDDSRRAKEEDYNSRSIYVSADEIPTGISFRVP</sequence>